<dbReference type="Gene3D" id="1.10.287.1100">
    <property type="entry name" value="Sporulation inhibitor A"/>
    <property type="match status" value="1"/>
</dbReference>
<reference evidence="1" key="1">
    <citation type="submission" date="2021-04" db="EMBL/GenBank/DDBJ databases">
        <title>Whole genome sequencing of Enterococci isolates from hospitalized patients.</title>
        <authorList>
            <person name="Ogoti B.M."/>
            <person name="Onyambu F.G."/>
        </authorList>
    </citation>
    <scope>NUCLEOTIDE SEQUENCE</scope>
    <source>
        <strain evidence="1">242</strain>
    </source>
</reference>
<dbReference type="EMBL" id="JAGTPW010000016">
    <property type="protein sequence ID" value="MBR8644780.1"/>
    <property type="molecule type" value="Genomic_DNA"/>
</dbReference>
<protein>
    <submittedName>
        <fullName evidence="1">Sporulation histidine kinase inhibitor Sda</fullName>
    </submittedName>
</protein>
<gene>
    <name evidence="1" type="primary">sda</name>
    <name evidence="1" type="ORF">KEH51_11135</name>
</gene>
<accession>A0A941FIC0</accession>
<name>A0A941FIC0_9BACI</name>
<dbReference type="InterPro" id="IPR036916">
    <property type="entry name" value="Sda_sf"/>
</dbReference>
<organism evidence="1 2">
    <name type="scientific">Peribacillus frigoritolerans</name>
    <dbReference type="NCBI Taxonomy" id="450367"/>
    <lineage>
        <taxon>Bacteria</taxon>
        <taxon>Bacillati</taxon>
        <taxon>Bacillota</taxon>
        <taxon>Bacilli</taxon>
        <taxon>Bacillales</taxon>
        <taxon>Bacillaceae</taxon>
        <taxon>Peribacillus</taxon>
    </lineage>
</organism>
<dbReference type="Pfam" id="PF08970">
    <property type="entry name" value="Sda"/>
    <property type="match status" value="1"/>
</dbReference>
<dbReference type="SUPFAM" id="SSF100985">
    <property type="entry name" value="Sporulation inhibitor Sda"/>
    <property type="match status" value="1"/>
</dbReference>
<evidence type="ECO:0000313" key="2">
    <source>
        <dbReference type="Proteomes" id="UP000680045"/>
    </source>
</evidence>
<evidence type="ECO:0000313" key="1">
    <source>
        <dbReference type="EMBL" id="MBR8644780.1"/>
    </source>
</evidence>
<proteinExistence type="predicted"/>
<dbReference type="InterPro" id="IPR015064">
    <property type="entry name" value="Sda"/>
</dbReference>
<dbReference type="AlphaFoldDB" id="A0A941FIC0"/>
<dbReference type="Proteomes" id="UP000680045">
    <property type="component" value="Unassembled WGS sequence"/>
</dbReference>
<comment type="caution">
    <text evidence="1">The sequence shown here is derived from an EMBL/GenBank/DDBJ whole genome shotgun (WGS) entry which is preliminary data.</text>
</comment>
<sequence>MFKRGFKEIKEEDMKKLNDQLLIDSYLKAIELDLEKNSSSF</sequence>